<keyword evidence="5" id="KW-1185">Reference proteome</keyword>
<reference evidence="4 5" key="1">
    <citation type="submission" date="2019-01" db="EMBL/GenBank/DDBJ databases">
        <authorList>
            <person name="Chen W.-M."/>
        </authorList>
    </citation>
    <scope>NUCLEOTIDE SEQUENCE [LARGE SCALE GENOMIC DNA]</scope>
    <source>
        <strain evidence="4 5">CCP-6</strain>
    </source>
</reference>
<keyword evidence="2" id="KW-0732">Signal</keyword>
<comment type="caution">
    <text evidence="4">The sequence shown here is derived from an EMBL/GenBank/DDBJ whole genome shotgun (WGS) entry which is preliminary data.</text>
</comment>
<feature type="domain" description="Alpha/beta hydrolase" evidence="3">
    <location>
        <begin position="199"/>
        <end position="631"/>
    </location>
</feature>
<evidence type="ECO:0000313" key="5">
    <source>
        <dbReference type="Proteomes" id="UP000282957"/>
    </source>
</evidence>
<sequence length="642" mass="69224">MRPICALAALLALAPAARAEVTRFDIQADTPTALEGRSFGTRGTARRIDARATVAVDPADPRNAIIADIDRAPRNAQGRVEAVADVTILRPERPNGTLVLEIPNRGRRLILTLLEETSAEQSARVQQAADMGRGFLLSQGYTLVWVGWQGDVTPAQGLGLRVPVVPGITGPSRDEWIIPDGSGPVRQRLAYPVADPASLRLTVRGRPEAPRATPDGLAVRLIDDSTIEITRPAAPQGPRPIYELTYTARDPAVMGMAFAALRDVGAFLRRDTSPANPLAANGRSGTDRAIGFGISQSGRVLRDFLYLGFNEDEAGRMVFDGMLAEIPGARRSFTNTRFGQPGRNPGPSEDRGYPIDQFPFTYATTTDPATGRRDGLMQRCRLNGTCPRIMQVDSEFELWASHGSLLVTDAEGRHLDLPPDVRGYMISGAPHFADPRAPSRLGPACQMPTSPVSAAAPVRALMVALDRWITDGTEPPASRYPTRASATLAGPEALYPAIPGLRYAGQYVPADRLDYVDAQPRILGQYPLFLPRGDGDGNALGGIRLPIVEAARATYTGWNLRPDGQELCTQIGSAIPFAATRAERLANNDPRRSIEERYPTAEAYVAAVRAAAEALVADRLLLREDAAEMVEEARAGSLARLQ</sequence>
<accession>A0A437MPM6</accession>
<evidence type="ECO:0000256" key="1">
    <source>
        <dbReference type="SAM" id="MobiDB-lite"/>
    </source>
</evidence>
<gene>
    <name evidence="4" type="ORF">EOD42_05790</name>
</gene>
<dbReference type="InterPro" id="IPR045394">
    <property type="entry name" value="Abhydrolase_dom"/>
</dbReference>
<evidence type="ECO:0000313" key="4">
    <source>
        <dbReference type="EMBL" id="RVT99589.1"/>
    </source>
</evidence>
<dbReference type="Pfam" id="PF20091">
    <property type="entry name" value="Abhydrolase_10"/>
    <property type="match status" value="1"/>
</dbReference>
<feature type="signal peptide" evidence="2">
    <location>
        <begin position="1"/>
        <end position="19"/>
    </location>
</feature>
<dbReference type="Proteomes" id="UP000282957">
    <property type="component" value="Unassembled WGS sequence"/>
</dbReference>
<dbReference type="EMBL" id="SACL01000001">
    <property type="protein sequence ID" value="RVT99589.1"/>
    <property type="molecule type" value="Genomic_DNA"/>
</dbReference>
<evidence type="ECO:0000256" key="2">
    <source>
        <dbReference type="SAM" id="SignalP"/>
    </source>
</evidence>
<organism evidence="4 5">
    <name type="scientific">Rhodovarius crocodyli</name>
    <dbReference type="NCBI Taxonomy" id="1979269"/>
    <lineage>
        <taxon>Bacteria</taxon>
        <taxon>Pseudomonadati</taxon>
        <taxon>Pseudomonadota</taxon>
        <taxon>Alphaproteobacteria</taxon>
        <taxon>Acetobacterales</taxon>
        <taxon>Roseomonadaceae</taxon>
        <taxon>Rhodovarius</taxon>
    </lineage>
</organism>
<evidence type="ECO:0000259" key="3">
    <source>
        <dbReference type="Pfam" id="PF20091"/>
    </source>
</evidence>
<feature type="chain" id="PRO_5019113118" description="Alpha/beta hydrolase domain-containing protein" evidence="2">
    <location>
        <begin position="20"/>
        <end position="642"/>
    </location>
</feature>
<dbReference type="OrthoDB" id="9779952at2"/>
<dbReference type="AlphaFoldDB" id="A0A437MPM6"/>
<name>A0A437MPM6_9PROT</name>
<proteinExistence type="predicted"/>
<dbReference type="RefSeq" id="WP_127786484.1">
    <property type="nucleotide sequence ID" value="NZ_SACL01000001.1"/>
</dbReference>
<feature type="region of interest" description="Disordered" evidence="1">
    <location>
        <begin position="333"/>
        <end position="354"/>
    </location>
</feature>
<protein>
    <recommendedName>
        <fullName evidence="3">Alpha/beta hydrolase domain-containing protein</fullName>
    </recommendedName>
</protein>